<feature type="transmembrane region" description="Helical" evidence="1">
    <location>
        <begin position="46"/>
        <end position="65"/>
    </location>
</feature>
<evidence type="ECO:0000256" key="1">
    <source>
        <dbReference type="SAM" id="Phobius"/>
    </source>
</evidence>
<dbReference type="EMBL" id="JDRX01000001">
    <property type="protein sequence ID" value="KGN03474.1"/>
    <property type="molecule type" value="Genomic_DNA"/>
</dbReference>
<accession>A0AA88ZQL1</accession>
<dbReference type="Proteomes" id="UP000030016">
    <property type="component" value="Unassembled WGS sequence"/>
</dbReference>
<evidence type="ECO:0000313" key="2">
    <source>
        <dbReference type="EMBL" id="KGN03474.1"/>
    </source>
</evidence>
<gene>
    <name evidence="2" type="ORF">Z969_00445</name>
</gene>
<protein>
    <submittedName>
        <fullName evidence="2">Uncharacterized protein</fullName>
    </submittedName>
</protein>
<sequence>MSSKNNFSNLSKELLKKAVKLDELGSQIFLLGQGISTFTKNEQIKLMSVVISFTGGVLLTLSTVFEFIQNYFSKRPIPKELNYNKLLGSILGLISAIISTKTIFDIYDLHLPKEDVEDTTID</sequence>
<evidence type="ECO:0000313" key="3">
    <source>
        <dbReference type="Proteomes" id="UP000030016"/>
    </source>
</evidence>
<comment type="caution">
    <text evidence="2">The sequence shown here is derived from an EMBL/GenBank/DDBJ whole genome shotgun (WGS) entry which is preliminary data.</text>
</comment>
<keyword evidence="1" id="KW-0472">Membrane</keyword>
<feature type="transmembrane region" description="Helical" evidence="1">
    <location>
        <begin position="86"/>
        <end position="104"/>
    </location>
</feature>
<name>A0AA88ZQL1_CLONO</name>
<keyword evidence="1" id="KW-1133">Transmembrane helix</keyword>
<keyword evidence="1" id="KW-0812">Transmembrane</keyword>
<organism evidence="2 3">
    <name type="scientific">Clostridium novyi A str. 4570</name>
    <dbReference type="NCBI Taxonomy" id="1444290"/>
    <lineage>
        <taxon>Bacteria</taxon>
        <taxon>Bacillati</taxon>
        <taxon>Bacillota</taxon>
        <taxon>Clostridia</taxon>
        <taxon>Eubacteriales</taxon>
        <taxon>Clostridiaceae</taxon>
        <taxon>Clostridium</taxon>
    </lineage>
</organism>
<dbReference type="RefSeq" id="WP_039247890.1">
    <property type="nucleotide sequence ID" value="NZ_JDRX01000001.1"/>
</dbReference>
<dbReference type="AlphaFoldDB" id="A0AA88ZQL1"/>
<reference evidence="2 3" key="1">
    <citation type="submission" date="2014-01" db="EMBL/GenBank/DDBJ databases">
        <title>Plasmidome dynamics in the species complex Clostridium novyi sensu lato converts strains of independent lineages into distinctly different pathogens.</title>
        <authorList>
            <person name="Skarin H."/>
            <person name="Segerman B."/>
        </authorList>
    </citation>
    <scope>NUCLEOTIDE SEQUENCE [LARGE SCALE GENOMIC DNA]</scope>
    <source>
        <strain evidence="2 3">4570</strain>
    </source>
</reference>
<proteinExistence type="predicted"/>